<comment type="similarity">
    <text evidence="1">Belongs to the sigma-70 factor family. ECF subfamily.</text>
</comment>
<dbReference type="NCBIfam" id="TIGR02937">
    <property type="entry name" value="sigma70-ECF"/>
    <property type="match status" value="1"/>
</dbReference>
<accession>A0ABU3QYI6</accession>
<keyword evidence="9" id="KW-1185">Reference proteome</keyword>
<keyword evidence="3" id="KW-0731">Sigma factor</keyword>
<feature type="transmembrane region" description="Helical" evidence="5">
    <location>
        <begin position="300"/>
        <end position="317"/>
    </location>
</feature>
<evidence type="ECO:0000256" key="3">
    <source>
        <dbReference type="ARBA" id="ARBA00023082"/>
    </source>
</evidence>
<evidence type="ECO:0000313" key="8">
    <source>
        <dbReference type="EMBL" id="MDU0112488.1"/>
    </source>
</evidence>
<organism evidence="8 9">
    <name type="scientific">Psychrosphaera aquimarina</name>
    <dbReference type="NCBI Taxonomy" id="2044854"/>
    <lineage>
        <taxon>Bacteria</taxon>
        <taxon>Pseudomonadati</taxon>
        <taxon>Pseudomonadota</taxon>
        <taxon>Gammaproteobacteria</taxon>
        <taxon>Alteromonadales</taxon>
        <taxon>Pseudoalteromonadaceae</taxon>
        <taxon>Psychrosphaera</taxon>
    </lineage>
</organism>
<sequence length="376" mass="41682">MELTSNLQNDVEFSKQGDIAAFERLIKSTQNMVSSIALAIVKDFHQSEDITQQVFISTWKNIKSLKNNSSFLPWIRQATRNTAFNALRANKSTTTLSDAESEQLLLQLCNHDLTHEEQVLLKEKNSILNSFLEKLPDDSRDVVLLYYREEQSTQHVATLLEISPENVRQKLTRARRLLKDELLSSFGKVIFSTAPSATFTALVMASLGHSGKAAAATAASHVIATKQTSLLGKFSMLLSGAMLGATLGALATYLGTKPALKRMTEEKDKQKLIKHRNQTIVWVILSGLALVGAYEFGTTYLIIGTYIVFAIGLYYFNKRTSVHIINSLYNNRRLSDKESRRKKIEQACGHWGLIIGVGSGFAGLIVGLINSGQLVL</sequence>
<dbReference type="Pfam" id="PF04542">
    <property type="entry name" value="Sigma70_r2"/>
    <property type="match status" value="1"/>
</dbReference>
<protein>
    <submittedName>
        <fullName evidence="8">Sigma-70 family RNA polymerase sigma factor</fullName>
    </submittedName>
</protein>
<feature type="domain" description="RNA polymerase sigma-70 region 2" evidence="6">
    <location>
        <begin position="25"/>
        <end position="92"/>
    </location>
</feature>
<dbReference type="SUPFAM" id="SSF88946">
    <property type="entry name" value="Sigma2 domain of RNA polymerase sigma factors"/>
    <property type="match status" value="1"/>
</dbReference>
<keyword evidence="4" id="KW-0804">Transcription</keyword>
<comment type="caution">
    <text evidence="8">The sequence shown here is derived from an EMBL/GenBank/DDBJ whole genome shotgun (WGS) entry which is preliminary data.</text>
</comment>
<evidence type="ECO:0000256" key="5">
    <source>
        <dbReference type="SAM" id="Phobius"/>
    </source>
</evidence>
<evidence type="ECO:0000259" key="6">
    <source>
        <dbReference type="Pfam" id="PF04542"/>
    </source>
</evidence>
<evidence type="ECO:0000259" key="7">
    <source>
        <dbReference type="Pfam" id="PF08281"/>
    </source>
</evidence>
<dbReference type="InterPro" id="IPR013325">
    <property type="entry name" value="RNA_pol_sigma_r2"/>
</dbReference>
<reference evidence="8 9" key="1">
    <citation type="submission" date="2023-10" db="EMBL/GenBank/DDBJ databases">
        <title>Psychrosphaera aquimaarina strain SW33 isolated from seawater.</title>
        <authorList>
            <person name="Bayburt H."/>
            <person name="Kim J.M."/>
            <person name="Choi B.J."/>
            <person name="Jeon C.O."/>
        </authorList>
    </citation>
    <scope>NUCLEOTIDE SEQUENCE [LARGE SCALE GENOMIC DNA]</scope>
    <source>
        <strain evidence="8 9">KCTC 52743</strain>
    </source>
</reference>
<dbReference type="InterPro" id="IPR007627">
    <property type="entry name" value="RNA_pol_sigma70_r2"/>
</dbReference>
<keyword evidence="5" id="KW-0812">Transmembrane</keyword>
<evidence type="ECO:0000256" key="1">
    <source>
        <dbReference type="ARBA" id="ARBA00010641"/>
    </source>
</evidence>
<dbReference type="EMBL" id="JAWCUA010000003">
    <property type="protein sequence ID" value="MDU0112488.1"/>
    <property type="molecule type" value="Genomic_DNA"/>
</dbReference>
<dbReference type="Gene3D" id="1.10.1740.10">
    <property type="match status" value="1"/>
</dbReference>
<dbReference type="InterPro" id="IPR013249">
    <property type="entry name" value="RNA_pol_sigma70_r4_t2"/>
</dbReference>
<keyword evidence="5" id="KW-1133">Transmembrane helix</keyword>
<keyword evidence="2" id="KW-0805">Transcription regulation</keyword>
<dbReference type="PANTHER" id="PTHR43133:SF25">
    <property type="entry name" value="RNA POLYMERASE SIGMA FACTOR RFAY-RELATED"/>
    <property type="match status" value="1"/>
</dbReference>
<feature type="transmembrane region" description="Helical" evidence="5">
    <location>
        <begin position="347"/>
        <end position="369"/>
    </location>
</feature>
<dbReference type="Gene3D" id="1.10.10.10">
    <property type="entry name" value="Winged helix-like DNA-binding domain superfamily/Winged helix DNA-binding domain"/>
    <property type="match status" value="1"/>
</dbReference>
<dbReference type="PANTHER" id="PTHR43133">
    <property type="entry name" value="RNA POLYMERASE ECF-TYPE SIGMA FACTO"/>
    <property type="match status" value="1"/>
</dbReference>
<evidence type="ECO:0000256" key="4">
    <source>
        <dbReference type="ARBA" id="ARBA00023163"/>
    </source>
</evidence>
<evidence type="ECO:0000256" key="2">
    <source>
        <dbReference type="ARBA" id="ARBA00023015"/>
    </source>
</evidence>
<feature type="transmembrane region" description="Helical" evidence="5">
    <location>
        <begin position="277"/>
        <end position="294"/>
    </location>
</feature>
<keyword evidence="5" id="KW-0472">Membrane</keyword>
<feature type="transmembrane region" description="Helical" evidence="5">
    <location>
        <begin position="234"/>
        <end position="256"/>
    </location>
</feature>
<dbReference type="InterPro" id="IPR039425">
    <property type="entry name" value="RNA_pol_sigma-70-like"/>
</dbReference>
<dbReference type="Pfam" id="PF08281">
    <property type="entry name" value="Sigma70_r4_2"/>
    <property type="match status" value="1"/>
</dbReference>
<proteinExistence type="inferred from homology"/>
<evidence type="ECO:0000313" key="9">
    <source>
        <dbReference type="Proteomes" id="UP001257914"/>
    </source>
</evidence>
<dbReference type="InterPro" id="IPR036388">
    <property type="entry name" value="WH-like_DNA-bd_sf"/>
</dbReference>
<dbReference type="Proteomes" id="UP001257914">
    <property type="component" value="Unassembled WGS sequence"/>
</dbReference>
<gene>
    <name evidence="8" type="ORF">RT723_05620</name>
</gene>
<dbReference type="InterPro" id="IPR013324">
    <property type="entry name" value="RNA_pol_sigma_r3/r4-like"/>
</dbReference>
<dbReference type="SUPFAM" id="SSF88659">
    <property type="entry name" value="Sigma3 and sigma4 domains of RNA polymerase sigma factors"/>
    <property type="match status" value="1"/>
</dbReference>
<feature type="domain" description="RNA polymerase sigma factor 70 region 4 type 2" evidence="7">
    <location>
        <begin position="130"/>
        <end position="178"/>
    </location>
</feature>
<dbReference type="InterPro" id="IPR014284">
    <property type="entry name" value="RNA_pol_sigma-70_dom"/>
</dbReference>
<dbReference type="CDD" id="cd06171">
    <property type="entry name" value="Sigma70_r4"/>
    <property type="match status" value="1"/>
</dbReference>
<dbReference type="RefSeq" id="WP_315946206.1">
    <property type="nucleotide sequence ID" value="NZ_JAWCUA010000003.1"/>
</dbReference>
<name>A0ABU3QYI6_9GAMM</name>